<evidence type="ECO:0000256" key="1">
    <source>
        <dbReference type="SAM" id="MobiDB-lite"/>
    </source>
</evidence>
<evidence type="ECO:0000313" key="3">
    <source>
        <dbReference type="Proteomes" id="UP001157418"/>
    </source>
</evidence>
<name>A0AAU9NCI3_9ASTR</name>
<dbReference type="Pfam" id="PF14223">
    <property type="entry name" value="Retrotran_gag_2"/>
    <property type="match status" value="1"/>
</dbReference>
<reference evidence="2 3" key="1">
    <citation type="submission" date="2022-01" db="EMBL/GenBank/DDBJ databases">
        <authorList>
            <person name="Xiong W."/>
            <person name="Schranz E."/>
        </authorList>
    </citation>
    <scope>NUCLEOTIDE SEQUENCE [LARGE SCALE GENOMIC DNA]</scope>
</reference>
<dbReference type="AlphaFoldDB" id="A0AAU9NCI3"/>
<protein>
    <recommendedName>
        <fullName evidence="4">Retrotransposon gag domain-containing protein</fullName>
    </recommendedName>
</protein>
<evidence type="ECO:0008006" key="4">
    <source>
        <dbReference type="Google" id="ProtNLM"/>
    </source>
</evidence>
<comment type="caution">
    <text evidence="2">The sequence shown here is derived from an EMBL/GenBank/DDBJ whole genome shotgun (WGS) entry which is preliminary data.</text>
</comment>
<dbReference type="PANTHER" id="PTHR47481">
    <property type="match status" value="1"/>
</dbReference>
<feature type="region of interest" description="Disordered" evidence="1">
    <location>
        <begin position="105"/>
        <end position="124"/>
    </location>
</feature>
<accession>A0AAU9NCI3</accession>
<dbReference type="PANTHER" id="PTHR47481:SF41">
    <property type="entry name" value="COPIA-LIKE POLYPROTEIN_RETROTRANSPOSON"/>
    <property type="match status" value="1"/>
</dbReference>
<sequence length="171" mass="19911">MTTYDLWKGLENLFRDNKDSRAMQLDQDLRSIEIGDMSIHYYCHKIKVLSALLANIDQPMPEKNLVIYMINGFGDKFDNLSSIILHQRPILSFLQARSMLMVEETRLQRPRSSTTAHRVHNSSPATLLAGIDAQHLSHQPRPGDRDRRQNDGGDRRQHFERRQQNMRGSDR</sequence>
<feature type="region of interest" description="Disordered" evidence="1">
    <location>
        <begin position="134"/>
        <end position="171"/>
    </location>
</feature>
<feature type="compositionally biased region" description="Polar residues" evidence="1">
    <location>
        <begin position="110"/>
        <end position="124"/>
    </location>
</feature>
<gene>
    <name evidence="2" type="ORF">LVIROSA_LOCUS18503</name>
</gene>
<organism evidence="2 3">
    <name type="scientific">Lactuca virosa</name>
    <dbReference type="NCBI Taxonomy" id="75947"/>
    <lineage>
        <taxon>Eukaryota</taxon>
        <taxon>Viridiplantae</taxon>
        <taxon>Streptophyta</taxon>
        <taxon>Embryophyta</taxon>
        <taxon>Tracheophyta</taxon>
        <taxon>Spermatophyta</taxon>
        <taxon>Magnoliopsida</taxon>
        <taxon>eudicotyledons</taxon>
        <taxon>Gunneridae</taxon>
        <taxon>Pentapetalae</taxon>
        <taxon>asterids</taxon>
        <taxon>campanulids</taxon>
        <taxon>Asterales</taxon>
        <taxon>Asteraceae</taxon>
        <taxon>Cichorioideae</taxon>
        <taxon>Cichorieae</taxon>
        <taxon>Lactucinae</taxon>
        <taxon>Lactuca</taxon>
    </lineage>
</organism>
<evidence type="ECO:0000313" key="2">
    <source>
        <dbReference type="EMBL" id="CAH1431803.1"/>
    </source>
</evidence>
<keyword evidence="3" id="KW-1185">Reference proteome</keyword>
<proteinExistence type="predicted"/>
<dbReference type="Proteomes" id="UP001157418">
    <property type="component" value="Unassembled WGS sequence"/>
</dbReference>
<dbReference type="EMBL" id="CAKMRJ010003334">
    <property type="protein sequence ID" value="CAH1431803.1"/>
    <property type="molecule type" value="Genomic_DNA"/>
</dbReference>
<feature type="compositionally biased region" description="Basic and acidic residues" evidence="1">
    <location>
        <begin position="141"/>
        <end position="171"/>
    </location>
</feature>